<feature type="region of interest" description="Disordered" evidence="1">
    <location>
        <begin position="33"/>
        <end position="57"/>
    </location>
</feature>
<evidence type="ECO:0000313" key="3">
    <source>
        <dbReference type="Proteomes" id="UP001341840"/>
    </source>
</evidence>
<feature type="compositionally biased region" description="Basic residues" evidence="1">
    <location>
        <begin position="33"/>
        <end position="43"/>
    </location>
</feature>
<reference evidence="2 3" key="1">
    <citation type="journal article" date="2023" name="Plants (Basel)">
        <title>Bridging the Gap: Combining Genomics and Transcriptomics Approaches to Understand Stylosanthes scabra, an Orphan Legume from the Brazilian Caatinga.</title>
        <authorList>
            <person name="Ferreira-Neto J.R.C."/>
            <person name="da Silva M.D."/>
            <person name="Binneck E."/>
            <person name="de Melo N.F."/>
            <person name="da Silva R.H."/>
            <person name="de Melo A.L.T.M."/>
            <person name="Pandolfi V."/>
            <person name="Bustamante F.O."/>
            <person name="Brasileiro-Vidal A.C."/>
            <person name="Benko-Iseppon A.M."/>
        </authorList>
    </citation>
    <scope>NUCLEOTIDE SEQUENCE [LARGE SCALE GENOMIC DNA]</scope>
    <source>
        <tissue evidence="2">Leaves</tissue>
    </source>
</reference>
<keyword evidence="3" id="KW-1185">Reference proteome</keyword>
<accession>A0ABU6WSK5</accession>
<protein>
    <submittedName>
        <fullName evidence="2">Uncharacterized protein</fullName>
    </submittedName>
</protein>
<evidence type="ECO:0000256" key="1">
    <source>
        <dbReference type="SAM" id="MobiDB-lite"/>
    </source>
</evidence>
<dbReference type="EMBL" id="JASCZI010182679">
    <property type="protein sequence ID" value="MED6188406.1"/>
    <property type="molecule type" value="Genomic_DNA"/>
</dbReference>
<sequence length="81" mass="9241">MAQSSVHKCIAGKLSNPWHTYRHYQLRPYCHLKDRKSNKRTKQGKMDKGSLRSKKRSFGAFLDRAPCLGVQDKTKGKAAHA</sequence>
<gene>
    <name evidence="2" type="ORF">PIB30_085644</name>
</gene>
<organism evidence="2 3">
    <name type="scientific">Stylosanthes scabra</name>
    <dbReference type="NCBI Taxonomy" id="79078"/>
    <lineage>
        <taxon>Eukaryota</taxon>
        <taxon>Viridiplantae</taxon>
        <taxon>Streptophyta</taxon>
        <taxon>Embryophyta</taxon>
        <taxon>Tracheophyta</taxon>
        <taxon>Spermatophyta</taxon>
        <taxon>Magnoliopsida</taxon>
        <taxon>eudicotyledons</taxon>
        <taxon>Gunneridae</taxon>
        <taxon>Pentapetalae</taxon>
        <taxon>rosids</taxon>
        <taxon>fabids</taxon>
        <taxon>Fabales</taxon>
        <taxon>Fabaceae</taxon>
        <taxon>Papilionoideae</taxon>
        <taxon>50 kb inversion clade</taxon>
        <taxon>dalbergioids sensu lato</taxon>
        <taxon>Dalbergieae</taxon>
        <taxon>Pterocarpus clade</taxon>
        <taxon>Stylosanthes</taxon>
    </lineage>
</organism>
<proteinExistence type="predicted"/>
<comment type="caution">
    <text evidence="2">The sequence shown here is derived from an EMBL/GenBank/DDBJ whole genome shotgun (WGS) entry which is preliminary data.</text>
</comment>
<dbReference type="Proteomes" id="UP001341840">
    <property type="component" value="Unassembled WGS sequence"/>
</dbReference>
<evidence type="ECO:0000313" key="2">
    <source>
        <dbReference type="EMBL" id="MED6188406.1"/>
    </source>
</evidence>
<name>A0ABU6WSK5_9FABA</name>